<proteinExistence type="inferred from homology"/>
<dbReference type="InterPro" id="IPR009830">
    <property type="entry name" value="LppX/LprAFG"/>
</dbReference>
<dbReference type="Proteomes" id="UP001499882">
    <property type="component" value="Unassembled WGS sequence"/>
</dbReference>
<evidence type="ECO:0000313" key="4">
    <source>
        <dbReference type="EMBL" id="GAA4759386.1"/>
    </source>
</evidence>
<accession>A0ABP8ZM88</accession>
<sequence>MPDRSRRASMWKGDSVLTPSRGRARTVATVLAGVLTALSLTACGGDSDGGGGSDAAPEDVFAAAKTNLDETSGVNLTLSTDKLPDGVTGVEKAEGVGTHAPAFEGSITVVLSGQAFEVPVVAVDDKVYVQLPLTTGYQDIDPAEYGAPDPAQLMSTDAGFSALLPATTDVEKGESVRGGADNKEVLTEYSGSVPGDVVKNVIPTASGDFDVTYTITDDDELRSAELTGVFYKDSDPMTYVVTFEDYGTEKDITAP</sequence>
<evidence type="ECO:0008006" key="6">
    <source>
        <dbReference type="Google" id="ProtNLM"/>
    </source>
</evidence>
<protein>
    <recommendedName>
        <fullName evidence="6">LppX_LprAFG lipoprotein</fullName>
    </recommendedName>
</protein>
<reference evidence="5" key="1">
    <citation type="journal article" date="2019" name="Int. J. Syst. Evol. Microbiol.">
        <title>The Global Catalogue of Microorganisms (GCM) 10K type strain sequencing project: providing services to taxonomists for standard genome sequencing and annotation.</title>
        <authorList>
            <consortium name="The Broad Institute Genomics Platform"/>
            <consortium name="The Broad Institute Genome Sequencing Center for Infectious Disease"/>
            <person name="Wu L."/>
            <person name="Ma J."/>
        </authorList>
    </citation>
    <scope>NUCLEOTIDE SEQUENCE [LARGE SCALE GENOMIC DNA]</scope>
    <source>
        <strain evidence="5">JCM 18532</strain>
    </source>
</reference>
<keyword evidence="5" id="KW-1185">Reference proteome</keyword>
<comment type="similarity">
    <text evidence="2">Belongs to the LppX/LprAFG lipoprotein family.</text>
</comment>
<comment type="caution">
    <text evidence="4">The sequence shown here is derived from an EMBL/GenBank/DDBJ whole genome shotgun (WGS) entry which is preliminary data.</text>
</comment>
<keyword evidence="3" id="KW-0472">Membrane</keyword>
<dbReference type="CDD" id="cd16334">
    <property type="entry name" value="LppX-like"/>
    <property type="match status" value="1"/>
</dbReference>
<evidence type="ECO:0000313" key="5">
    <source>
        <dbReference type="Proteomes" id="UP001499882"/>
    </source>
</evidence>
<organism evidence="4 5">
    <name type="scientific">Nocardioides endophyticus</name>
    <dbReference type="NCBI Taxonomy" id="1353775"/>
    <lineage>
        <taxon>Bacteria</taxon>
        <taxon>Bacillati</taxon>
        <taxon>Actinomycetota</taxon>
        <taxon>Actinomycetes</taxon>
        <taxon>Propionibacteriales</taxon>
        <taxon>Nocardioidaceae</taxon>
        <taxon>Nocardioides</taxon>
    </lineage>
</organism>
<dbReference type="SUPFAM" id="SSF89392">
    <property type="entry name" value="Prokaryotic lipoproteins and lipoprotein localization factors"/>
    <property type="match status" value="1"/>
</dbReference>
<name>A0ABP8ZM88_9ACTN</name>
<comment type="subcellular location">
    <subcellularLocation>
        <location evidence="1">Cell envelope</location>
    </subcellularLocation>
</comment>
<dbReference type="EMBL" id="BAABKN010000036">
    <property type="protein sequence ID" value="GAA4759386.1"/>
    <property type="molecule type" value="Genomic_DNA"/>
</dbReference>
<evidence type="ECO:0000256" key="3">
    <source>
        <dbReference type="ARBA" id="ARBA00022475"/>
    </source>
</evidence>
<evidence type="ECO:0000256" key="2">
    <source>
        <dbReference type="ARBA" id="ARBA00009194"/>
    </source>
</evidence>
<dbReference type="Pfam" id="PF07161">
    <property type="entry name" value="LppX_LprAFG"/>
    <property type="match status" value="1"/>
</dbReference>
<dbReference type="InterPro" id="IPR029046">
    <property type="entry name" value="LolA/LolB/LppX"/>
</dbReference>
<keyword evidence="3" id="KW-1003">Cell membrane</keyword>
<dbReference type="Gene3D" id="2.50.20.20">
    <property type="match status" value="1"/>
</dbReference>
<evidence type="ECO:0000256" key="1">
    <source>
        <dbReference type="ARBA" id="ARBA00004196"/>
    </source>
</evidence>
<gene>
    <name evidence="4" type="ORF">GCM10023350_51870</name>
</gene>